<dbReference type="EMBL" id="JAQMWT010000009">
    <property type="protein sequence ID" value="KAJ8614229.1"/>
    <property type="molecule type" value="Genomic_DNA"/>
</dbReference>
<keyword evidence="4 6" id="KW-1133">Transmembrane helix</keyword>
<feature type="transmembrane region" description="Helical" evidence="6">
    <location>
        <begin position="20"/>
        <end position="40"/>
    </location>
</feature>
<evidence type="ECO:0000256" key="6">
    <source>
        <dbReference type="SAM" id="Phobius"/>
    </source>
</evidence>
<feature type="transmembrane region" description="Helical" evidence="6">
    <location>
        <begin position="289"/>
        <end position="307"/>
    </location>
</feature>
<comment type="subcellular location">
    <subcellularLocation>
        <location evidence="1">Membrane</location>
        <topology evidence="1">Multi-pass membrane protein</topology>
    </subcellularLocation>
</comment>
<evidence type="ECO:0000313" key="8">
    <source>
        <dbReference type="Proteomes" id="UP001230188"/>
    </source>
</evidence>
<evidence type="ECO:0000313" key="7">
    <source>
        <dbReference type="EMBL" id="KAJ8614229.1"/>
    </source>
</evidence>
<accession>A0AAD7UQP8</accession>
<dbReference type="PANTHER" id="PTHR31585:SF0">
    <property type="entry name" value="FOLATE-BIOPTERIN TRANSPORTER 1, CHLOROPLASTIC"/>
    <property type="match status" value="1"/>
</dbReference>
<feature type="transmembrane region" description="Helical" evidence="6">
    <location>
        <begin position="262"/>
        <end position="282"/>
    </location>
</feature>
<keyword evidence="3 6" id="KW-0812">Transmembrane</keyword>
<evidence type="ECO:0000256" key="3">
    <source>
        <dbReference type="ARBA" id="ARBA00022692"/>
    </source>
</evidence>
<reference evidence="7" key="1">
    <citation type="submission" date="2023-01" db="EMBL/GenBank/DDBJ databases">
        <title>Metagenome sequencing of chrysophaentin producing Chrysophaeum taylorii.</title>
        <authorList>
            <person name="Davison J."/>
            <person name="Bewley C."/>
        </authorList>
    </citation>
    <scope>NUCLEOTIDE SEQUENCE</scope>
    <source>
        <strain evidence="7">NIES-1699</strain>
    </source>
</reference>
<feature type="transmembrane region" description="Helical" evidence="6">
    <location>
        <begin position="185"/>
        <end position="206"/>
    </location>
</feature>
<evidence type="ECO:0000256" key="4">
    <source>
        <dbReference type="ARBA" id="ARBA00022989"/>
    </source>
</evidence>
<dbReference type="GO" id="GO:0016020">
    <property type="term" value="C:membrane"/>
    <property type="evidence" value="ECO:0007669"/>
    <property type="project" value="UniProtKB-SubCell"/>
</dbReference>
<proteinExistence type="predicted"/>
<dbReference type="PANTHER" id="PTHR31585">
    <property type="entry name" value="FOLATE-BIOPTERIN TRANSPORTER 1, CHLOROPLASTIC"/>
    <property type="match status" value="1"/>
</dbReference>
<dbReference type="InterPro" id="IPR039309">
    <property type="entry name" value="BT1"/>
</dbReference>
<evidence type="ECO:0000256" key="5">
    <source>
        <dbReference type="ARBA" id="ARBA00023136"/>
    </source>
</evidence>
<dbReference type="Pfam" id="PF03092">
    <property type="entry name" value="BT1"/>
    <property type="match status" value="1"/>
</dbReference>
<feature type="transmembrane region" description="Helical" evidence="6">
    <location>
        <begin position="236"/>
        <end position="256"/>
    </location>
</feature>
<dbReference type="AlphaFoldDB" id="A0AAD7UQP8"/>
<feature type="transmembrane region" description="Helical" evidence="6">
    <location>
        <begin position="360"/>
        <end position="380"/>
    </location>
</feature>
<evidence type="ECO:0000256" key="1">
    <source>
        <dbReference type="ARBA" id="ARBA00004141"/>
    </source>
</evidence>
<comment type="caution">
    <text evidence="7">The sequence shown here is derived from an EMBL/GenBank/DDBJ whole genome shotgun (WGS) entry which is preliminary data.</text>
</comment>
<evidence type="ECO:0000256" key="2">
    <source>
        <dbReference type="ARBA" id="ARBA00022448"/>
    </source>
</evidence>
<feature type="transmembrane region" description="Helical" evidence="6">
    <location>
        <begin position="157"/>
        <end position="179"/>
    </location>
</feature>
<gene>
    <name evidence="7" type="ORF">CTAYLR_001152</name>
</gene>
<keyword evidence="5 6" id="KW-0472">Membrane</keyword>
<feature type="transmembrane region" description="Helical" evidence="6">
    <location>
        <begin position="60"/>
        <end position="79"/>
    </location>
</feature>
<sequence length="502" mass="54528">MNLRFIFAARVVEVVGARDLVVLVAVRGLFEGVVRIWTAAAWPYWLNAHGGVGARRREVLFMMVVVPWGFRSLATVALGPLRRWRAGRAACLATLQTAMICAALVMGRAPAPRLSPELAMLCSIVFELARMSHVVVQDGILAAAVREHPNDAPSVTSVFVLTKNAFSILGLPTIGLALANWPVQFSYSPCLVFLAATILVLVAPALRDDDPHQKDYALARREENAEDASIVDARRLVLAAIFCAAGSTATSALSLLGVDPVWGLLLSAAVAAAGSALVAFAVGSKPARVNFYVVVVRMFAVDLNAARWLYLTDDPVAFPRGPHLRPFFFTTVLAYVGNACTFLAVLLYKRCFGTWRWRTFFRFTATLAFFGQLLSLPVFLRVFASRPSLDAAFVLAEESFNMVVEHLADIPWYLLVASSAPPGADFHVMGLCGAARHLADPVQLYGGVILLRIFGVNPDATDDARDLHRYWQVHLARASVAFVAAWCAVNLTIPTGVPPGKR</sequence>
<organism evidence="7 8">
    <name type="scientific">Chrysophaeum taylorii</name>
    <dbReference type="NCBI Taxonomy" id="2483200"/>
    <lineage>
        <taxon>Eukaryota</taxon>
        <taxon>Sar</taxon>
        <taxon>Stramenopiles</taxon>
        <taxon>Ochrophyta</taxon>
        <taxon>Pelagophyceae</taxon>
        <taxon>Pelagomonadales</taxon>
        <taxon>Pelagomonadaceae</taxon>
        <taxon>Chrysophaeum</taxon>
    </lineage>
</organism>
<keyword evidence="8" id="KW-1185">Reference proteome</keyword>
<dbReference type="Proteomes" id="UP001230188">
    <property type="component" value="Unassembled WGS sequence"/>
</dbReference>
<name>A0AAD7UQP8_9STRA</name>
<feature type="transmembrane region" description="Helical" evidence="6">
    <location>
        <begin position="327"/>
        <end position="348"/>
    </location>
</feature>
<protein>
    <submittedName>
        <fullName evidence="7">Uncharacterized protein</fullName>
    </submittedName>
</protein>
<keyword evidence="2" id="KW-0813">Transport</keyword>